<comment type="caution">
    <text evidence="2">The sequence shown here is derived from an EMBL/GenBank/DDBJ whole genome shotgun (WGS) entry which is preliminary data.</text>
</comment>
<gene>
    <name evidence="2" type="ORF">B5V02_23395</name>
</gene>
<dbReference type="OrthoDB" id="8082278at2"/>
<accession>A0A2W7BZY3</accession>
<keyword evidence="3" id="KW-1185">Reference proteome</keyword>
<evidence type="ECO:0000313" key="2">
    <source>
        <dbReference type="EMBL" id="PZV36154.1"/>
    </source>
</evidence>
<dbReference type="EMBL" id="MZXV01000051">
    <property type="protein sequence ID" value="PZV36154.1"/>
    <property type="molecule type" value="Genomic_DNA"/>
</dbReference>
<dbReference type="RefSeq" id="WP_111546483.1">
    <property type="nucleotide sequence ID" value="NZ_MZXV01000051.1"/>
</dbReference>
<protein>
    <submittedName>
        <fullName evidence="2">Uncharacterized protein</fullName>
    </submittedName>
</protein>
<dbReference type="AlphaFoldDB" id="A0A2W7BZY3"/>
<evidence type="ECO:0000256" key="1">
    <source>
        <dbReference type="SAM" id="MobiDB-lite"/>
    </source>
</evidence>
<reference evidence="3" key="1">
    <citation type="submission" date="2017-03" db="EMBL/GenBank/DDBJ databases">
        <authorList>
            <person name="Safronova V.I."/>
            <person name="Sazanova A.L."/>
            <person name="Chirak E.R."/>
        </authorList>
    </citation>
    <scope>NUCLEOTIDE SEQUENCE [LARGE SCALE GENOMIC DNA]</scope>
    <source>
        <strain evidence="3">Ach-343</strain>
    </source>
</reference>
<name>A0A2W7BZY3_9HYPH</name>
<sequence>MNAHTPVLKPLGMPKGMDPREWRQSVEKRLNDLLDRAMSLITALDLMEADYCDDEATGDDESSLGWGERPGCHMECDDREQDDCDDEDGHDAEGYCPEDYGETIMWPDDLKSQEVLVRYE</sequence>
<dbReference type="Proteomes" id="UP000248616">
    <property type="component" value="Unassembled WGS sequence"/>
</dbReference>
<evidence type="ECO:0000313" key="3">
    <source>
        <dbReference type="Proteomes" id="UP000248616"/>
    </source>
</evidence>
<organism evidence="2 3">
    <name type="scientific">Mesorhizobium kowhaii</name>
    <dbReference type="NCBI Taxonomy" id="1300272"/>
    <lineage>
        <taxon>Bacteria</taxon>
        <taxon>Pseudomonadati</taxon>
        <taxon>Pseudomonadota</taxon>
        <taxon>Alphaproteobacteria</taxon>
        <taxon>Hyphomicrobiales</taxon>
        <taxon>Phyllobacteriaceae</taxon>
        <taxon>Mesorhizobium</taxon>
    </lineage>
</organism>
<feature type="region of interest" description="Disordered" evidence="1">
    <location>
        <begin position="1"/>
        <end position="20"/>
    </location>
</feature>
<proteinExistence type="predicted"/>